<dbReference type="PRINTS" id="PR00371">
    <property type="entry name" value="FPNCR"/>
</dbReference>
<sequence>MTPLKLTMQGVESLNDSTVNITFNIESEQPFVVIAGQFLRLHFTQNDGIETFRSYSIANIFPEEKSVLSQVEIAVSWVPGGLATEKLSNMAVGEQMEATGPYGRFCLLPDRHERYFLIATGTGVTPYRAMLKEIELRLQAGSEFYVVMGAQKESGLLYESDFVNLDKQYENFHYVPCLSRESRPNPGPNDQSGYVQNYLAGHQFDAENDIAYLCGNPNMVDDAFALLKEKGLPVPLIKREKYISPATKKK</sequence>
<dbReference type="InterPro" id="IPR001433">
    <property type="entry name" value="OxRdtase_FAD/NAD-bd"/>
</dbReference>
<dbReference type="PRINTS" id="PR00410">
    <property type="entry name" value="PHEHYDRXLASE"/>
</dbReference>
<evidence type="ECO:0000313" key="4">
    <source>
        <dbReference type="Proteomes" id="UP000295724"/>
    </source>
</evidence>
<gene>
    <name evidence="3" type="ORF">C8D91_0762</name>
</gene>
<dbReference type="EMBL" id="SNZB01000001">
    <property type="protein sequence ID" value="TDR23895.1"/>
    <property type="molecule type" value="Genomic_DNA"/>
</dbReference>
<feature type="domain" description="FAD-binding FR-type" evidence="2">
    <location>
        <begin position="1"/>
        <end position="108"/>
    </location>
</feature>
<evidence type="ECO:0000256" key="1">
    <source>
        <dbReference type="ARBA" id="ARBA00034078"/>
    </source>
</evidence>
<dbReference type="InterPro" id="IPR008333">
    <property type="entry name" value="Cbr1-like_FAD-bd_dom"/>
</dbReference>
<dbReference type="PANTHER" id="PTHR47354:SF5">
    <property type="entry name" value="PROTEIN RFBI"/>
    <property type="match status" value="1"/>
</dbReference>
<reference evidence="3 4" key="1">
    <citation type="submission" date="2019-03" db="EMBL/GenBank/DDBJ databases">
        <title>Genomic Encyclopedia of Type Strains, Phase IV (KMG-IV): sequencing the most valuable type-strain genomes for metagenomic binning, comparative biology and taxonomic classification.</title>
        <authorList>
            <person name="Goeker M."/>
        </authorList>
    </citation>
    <scope>NUCLEOTIDE SEQUENCE [LARGE SCALE GENOMIC DNA]</scope>
    <source>
        <strain evidence="3 4">DSM 25488</strain>
    </source>
</reference>
<dbReference type="RefSeq" id="WP_099017497.1">
    <property type="nucleotide sequence ID" value="NZ_NIHB01000001.1"/>
</dbReference>
<dbReference type="InterPro" id="IPR017927">
    <property type="entry name" value="FAD-bd_FR_type"/>
</dbReference>
<dbReference type="GO" id="GO:0016491">
    <property type="term" value="F:oxidoreductase activity"/>
    <property type="evidence" value="ECO:0007669"/>
    <property type="project" value="InterPro"/>
</dbReference>
<evidence type="ECO:0000259" key="2">
    <source>
        <dbReference type="PROSITE" id="PS51384"/>
    </source>
</evidence>
<dbReference type="Gene3D" id="2.40.30.10">
    <property type="entry name" value="Translation factors"/>
    <property type="match status" value="1"/>
</dbReference>
<comment type="caution">
    <text evidence="3">The sequence shown here is derived from an EMBL/GenBank/DDBJ whole genome shotgun (WGS) entry which is preliminary data.</text>
</comment>
<dbReference type="Pfam" id="PF00175">
    <property type="entry name" value="NAD_binding_1"/>
    <property type="match status" value="1"/>
</dbReference>
<dbReference type="Gene3D" id="3.40.50.80">
    <property type="entry name" value="Nucleotide-binding domain of ferredoxin-NADP reductase (FNR) module"/>
    <property type="match status" value="1"/>
</dbReference>
<evidence type="ECO:0000313" key="3">
    <source>
        <dbReference type="EMBL" id="TDR23895.1"/>
    </source>
</evidence>
<dbReference type="InterPro" id="IPR017938">
    <property type="entry name" value="Riboflavin_synthase-like_b-brl"/>
</dbReference>
<name>A0A4R6XV50_9GAMM</name>
<proteinExistence type="predicted"/>
<dbReference type="Pfam" id="PF00970">
    <property type="entry name" value="FAD_binding_6"/>
    <property type="match status" value="1"/>
</dbReference>
<dbReference type="PROSITE" id="PS51384">
    <property type="entry name" value="FAD_FR"/>
    <property type="match status" value="1"/>
</dbReference>
<dbReference type="SUPFAM" id="SSF52343">
    <property type="entry name" value="Ferredoxin reductase-like, C-terminal NADP-linked domain"/>
    <property type="match status" value="1"/>
</dbReference>
<dbReference type="Proteomes" id="UP000295724">
    <property type="component" value="Unassembled WGS sequence"/>
</dbReference>
<dbReference type="InterPro" id="IPR001709">
    <property type="entry name" value="Flavoprot_Pyr_Nucl_cyt_Rdtase"/>
</dbReference>
<comment type="cofactor">
    <cofactor evidence="1">
        <name>[2Fe-2S] cluster</name>
        <dbReference type="ChEBI" id="CHEBI:190135"/>
    </cofactor>
</comment>
<dbReference type="InterPro" id="IPR039261">
    <property type="entry name" value="FNR_nucleotide-bd"/>
</dbReference>
<dbReference type="AlphaFoldDB" id="A0A4R6XV50"/>
<organism evidence="3 4">
    <name type="scientific">Marinicella litoralis</name>
    <dbReference type="NCBI Taxonomy" id="644220"/>
    <lineage>
        <taxon>Bacteria</taxon>
        <taxon>Pseudomonadati</taxon>
        <taxon>Pseudomonadota</taxon>
        <taxon>Gammaproteobacteria</taxon>
        <taxon>Lysobacterales</taxon>
        <taxon>Marinicellaceae</taxon>
        <taxon>Marinicella</taxon>
    </lineage>
</organism>
<protein>
    <submittedName>
        <fullName evidence="3">Ferredoxin-NADP reductase</fullName>
    </submittedName>
</protein>
<dbReference type="SUPFAM" id="SSF63380">
    <property type="entry name" value="Riboflavin synthase domain-like"/>
    <property type="match status" value="1"/>
</dbReference>
<dbReference type="PANTHER" id="PTHR47354">
    <property type="entry name" value="NADH OXIDOREDUCTASE HCR"/>
    <property type="match status" value="1"/>
</dbReference>
<accession>A0A4R6XV50</accession>
<keyword evidence="4" id="KW-1185">Reference proteome</keyword>
<dbReference type="OrthoDB" id="4258484at2"/>
<dbReference type="InterPro" id="IPR050415">
    <property type="entry name" value="MRET"/>
</dbReference>